<evidence type="ECO:0000313" key="13">
    <source>
        <dbReference type="Proteomes" id="UP001060104"/>
    </source>
</evidence>
<keyword evidence="13" id="KW-1185">Reference proteome</keyword>
<comment type="cofactor">
    <cofactor evidence="1">
        <name>Mg(2+)</name>
        <dbReference type="ChEBI" id="CHEBI:18420"/>
    </cofactor>
</comment>
<dbReference type="RefSeq" id="WP_255324031.1">
    <property type="nucleotide sequence ID" value="NZ_CABMFH010000002.1"/>
</dbReference>
<dbReference type="InterPro" id="IPR015375">
    <property type="entry name" value="NADH_PPase-like_N"/>
</dbReference>
<evidence type="ECO:0000256" key="1">
    <source>
        <dbReference type="ARBA" id="ARBA00001946"/>
    </source>
</evidence>
<evidence type="ECO:0000313" key="12">
    <source>
        <dbReference type="EMBL" id="UVQ74115.1"/>
    </source>
</evidence>
<dbReference type="Gene3D" id="3.90.79.10">
    <property type="entry name" value="Nucleoside Triphosphate Pyrophosphohydrolase"/>
    <property type="match status" value="1"/>
</dbReference>
<evidence type="ECO:0000313" key="11">
    <source>
        <dbReference type="EMBL" id="MCS2794339.1"/>
    </source>
</evidence>
<comment type="catalytic activity">
    <reaction evidence="9">
        <text>a 5'-end NAD(+)-phospho-ribonucleoside in mRNA + H2O = a 5'-end phospho-adenosine-phospho-ribonucleoside in mRNA + beta-nicotinamide D-ribonucleotide + 2 H(+)</text>
        <dbReference type="Rhea" id="RHEA:60876"/>
        <dbReference type="Rhea" id="RHEA-COMP:15698"/>
        <dbReference type="Rhea" id="RHEA-COMP:15719"/>
        <dbReference type="ChEBI" id="CHEBI:14649"/>
        <dbReference type="ChEBI" id="CHEBI:15377"/>
        <dbReference type="ChEBI" id="CHEBI:15378"/>
        <dbReference type="ChEBI" id="CHEBI:144029"/>
        <dbReference type="ChEBI" id="CHEBI:144051"/>
    </reaction>
    <physiologicalReaction direction="left-to-right" evidence="9">
        <dbReference type="Rhea" id="RHEA:60877"/>
    </physiologicalReaction>
</comment>
<accession>A0AAW5P0N9</accession>
<protein>
    <recommendedName>
        <fullName evidence="4">NAD(+) diphosphatase</fullName>
        <ecNumber evidence="4">3.6.1.22</ecNumber>
    </recommendedName>
</protein>
<evidence type="ECO:0000256" key="3">
    <source>
        <dbReference type="ARBA" id="ARBA00009595"/>
    </source>
</evidence>
<dbReference type="EMBL" id="CP103141">
    <property type="protein sequence ID" value="UVQ74115.1"/>
    <property type="molecule type" value="Genomic_DNA"/>
</dbReference>
<dbReference type="InterPro" id="IPR020084">
    <property type="entry name" value="NUDIX_hydrolase_CS"/>
</dbReference>
<feature type="domain" description="Nudix hydrolase" evidence="10">
    <location>
        <begin position="167"/>
        <end position="293"/>
    </location>
</feature>
<keyword evidence="8" id="KW-0520">NAD</keyword>
<evidence type="ECO:0000259" key="10">
    <source>
        <dbReference type="PROSITE" id="PS51462"/>
    </source>
</evidence>
<evidence type="ECO:0000256" key="2">
    <source>
        <dbReference type="ARBA" id="ARBA00001947"/>
    </source>
</evidence>
<dbReference type="AlphaFoldDB" id="A0AAW5P0N9"/>
<dbReference type="PROSITE" id="PS00893">
    <property type="entry name" value="NUDIX_BOX"/>
    <property type="match status" value="1"/>
</dbReference>
<dbReference type="GO" id="GO:0046872">
    <property type="term" value="F:metal ion binding"/>
    <property type="evidence" value="ECO:0007669"/>
    <property type="project" value="UniProtKB-KW"/>
</dbReference>
<dbReference type="EC" id="3.6.1.22" evidence="4"/>
<dbReference type="Proteomes" id="UP001060104">
    <property type="component" value="Chromosome"/>
</dbReference>
<dbReference type="GO" id="GO:0005829">
    <property type="term" value="C:cytosol"/>
    <property type="evidence" value="ECO:0007669"/>
    <property type="project" value="TreeGrafter"/>
</dbReference>
<keyword evidence="6 11" id="KW-0378">Hydrolase</keyword>
<evidence type="ECO:0000256" key="9">
    <source>
        <dbReference type="ARBA" id="ARBA00023679"/>
    </source>
</evidence>
<dbReference type="GO" id="GO:0035529">
    <property type="term" value="F:NADH pyrophosphatase activity"/>
    <property type="evidence" value="ECO:0007669"/>
    <property type="project" value="TreeGrafter"/>
</dbReference>
<dbReference type="GO" id="GO:0006742">
    <property type="term" value="P:NADP+ catabolic process"/>
    <property type="evidence" value="ECO:0007669"/>
    <property type="project" value="TreeGrafter"/>
</dbReference>
<proteinExistence type="inferred from homology"/>
<dbReference type="SUPFAM" id="SSF55811">
    <property type="entry name" value="Nudix"/>
    <property type="match status" value="2"/>
</dbReference>
<dbReference type="EMBL" id="JANUTS010000001">
    <property type="protein sequence ID" value="MCS2794339.1"/>
    <property type="molecule type" value="Genomic_DNA"/>
</dbReference>
<evidence type="ECO:0000256" key="7">
    <source>
        <dbReference type="ARBA" id="ARBA00022842"/>
    </source>
</evidence>
<dbReference type="NCBIfam" id="NF001299">
    <property type="entry name" value="PRK00241.1"/>
    <property type="match status" value="1"/>
</dbReference>
<dbReference type="FunFam" id="3.90.79.10:FF:000051">
    <property type="entry name" value="Probable NADH pyrophosphatase"/>
    <property type="match status" value="1"/>
</dbReference>
<dbReference type="Pfam" id="PF00293">
    <property type="entry name" value="NUDIX"/>
    <property type="match status" value="1"/>
</dbReference>
<comment type="similarity">
    <text evidence="3">Belongs to the Nudix hydrolase family. NudC subfamily.</text>
</comment>
<dbReference type="InterPro" id="IPR015376">
    <property type="entry name" value="Znr_NADH_PPase"/>
</dbReference>
<gene>
    <name evidence="11" type="primary">nudC</name>
    <name evidence="11" type="ORF">NXW97_20450</name>
    <name evidence="12" type="ORF">NXY30_24540</name>
</gene>
<dbReference type="InterPro" id="IPR000086">
    <property type="entry name" value="NUDIX_hydrolase_dom"/>
</dbReference>
<dbReference type="Pfam" id="PF09297">
    <property type="entry name" value="Zn_ribbon_NUD"/>
    <property type="match status" value="1"/>
</dbReference>
<reference evidence="11" key="1">
    <citation type="submission" date="2022-08" db="EMBL/GenBank/DDBJ databases">
        <title>Genome Sequencing of Bacteroides fragilis Group Isolates with Nanopore Technology.</title>
        <authorList>
            <person name="Tisza M.J."/>
            <person name="Smith D."/>
            <person name="Dekker J.P."/>
        </authorList>
    </citation>
    <scope>NUCLEOTIDE SEQUENCE</scope>
    <source>
        <strain evidence="11">BFG-351</strain>
        <strain evidence="12">BFG-527</strain>
    </source>
</reference>
<keyword evidence="5" id="KW-0479">Metal-binding</keyword>
<evidence type="ECO:0000256" key="4">
    <source>
        <dbReference type="ARBA" id="ARBA00012381"/>
    </source>
</evidence>
<evidence type="ECO:0000256" key="8">
    <source>
        <dbReference type="ARBA" id="ARBA00023027"/>
    </source>
</evidence>
<sequence length="297" mass="33807">MTTTLSKRLTLTSLFYCINKTVFITSQFEEYRKKKMSQTAQSWWFVFYKDELLLEKKENGTFALPYGEIPPVFMIEKTTVHDVTTLEGSNCKAFSLARPIEESAKYVLVGLRASYECLPVAHYQAAGKAHEILHWDRNSRFCSACGTPMEQKESIMKKCPNCGREVYPAISTAILVLVRKGDSILLVHARNFKGRFNSLVAGFLETGETLEECVAREVKEETGLDVKNITYFGNQPWPYPSGLMVGFIADYAGGEITLQDEELSSGDFYTRDHLPELPRKLSLARKMIDWWLDCSNK</sequence>
<dbReference type="GeneID" id="69591323"/>
<evidence type="ECO:0000256" key="6">
    <source>
        <dbReference type="ARBA" id="ARBA00022801"/>
    </source>
</evidence>
<keyword evidence="7" id="KW-0460">Magnesium</keyword>
<dbReference type="PANTHER" id="PTHR42904:SF6">
    <property type="entry name" value="NAD-CAPPED RNA HYDROLASE NUDT12"/>
    <property type="match status" value="1"/>
</dbReference>
<evidence type="ECO:0000256" key="5">
    <source>
        <dbReference type="ARBA" id="ARBA00022723"/>
    </source>
</evidence>
<dbReference type="InterPro" id="IPR015797">
    <property type="entry name" value="NUDIX_hydrolase-like_dom_sf"/>
</dbReference>
<organism evidence="11 14">
    <name type="scientific">Bacteroides faecis</name>
    <dbReference type="NCBI Taxonomy" id="674529"/>
    <lineage>
        <taxon>Bacteria</taxon>
        <taxon>Pseudomonadati</taxon>
        <taxon>Bacteroidota</taxon>
        <taxon>Bacteroidia</taxon>
        <taxon>Bacteroidales</taxon>
        <taxon>Bacteroidaceae</taxon>
        <taxon>Bacteroides</taxon>
    </lineage>
</organism>
<dbReference type="Pfam" id="PF09296">
    <property type="entry name" value="NUDIX-like"/>
    <property type="match status" value="1"/>
</dbReference>
<dbReference type="InterPro" id="IPR049734">
    <property type="entry name" value="NudC-like_C"/>
</dbReference>
<name>A0AAW5P0N9_9BACE</name>
<dbReference type="CDD" id="cd03429">
    <property type="entry name" value="NUDIX_NADH_pyrophosphatase_Nudt13"/>
    <property type="match status" value="1"/>
</dbReference>
<dbReference type="PROSITE" id="PS51462">
    <property type="entry name" value="NUDIX"/>
    <property type="match status" value="1"/>
</dbReference>
<dbReference type="Proteomes" id="UP001204548">
    <property type="component" value="Unassembled WGS sequence"/>
</dbReference>
<dbReference type="Gene3D" id="3.90.79.20">
    <property type="match status" value="1"/>
</dbReference>
<comment type="cofactor">
    <cofactor evidence="2">
        <name>Zn(2+)</name>
        <dbReference type="ChEBI" id="CHEBI:29105"/>
    </cofactor>
</comment>
<evidence type="ECO:0000313" key="14">
    <source>
        <dbReference type="Proteomes" id="UP001204548"/>
    </source>
</evidence>
<dbReference type="GO" id="GO:0019677">
    <property type="term" value="P:NAD+ catabolic process"/>
    <property type="evidence" value="ECO:0007669"/>
    <property type="project" value="TreeGrafter"/>
</dbReference>
<dbReference type="PANTHER" id="PTHR42904">
    <property type="entry name" value="NUDIX HYDROLASE, NUDC SUBFAMILY"/>
    <property type="match status" value="1"/>
</dbReference>
<dbReference type="InterPro" id="IPR050241">
    <property type="entry name" value="NAD-cap_RNA_hydrolase_NudC"/>
</dbReference>